<proteinExistence type="predicted"/>
<sequence>MAHIAACLLDSDADDFALSLNNYIAKALSPQASDESVCNHFNSSRRWPKLTLITRIQLGRASPSQEDKQPFVWRMHQADRKYQLFPSSGKQLPACPGKSLDPEQAFAHAMGQSNGEKEKTNPGAGLRIRIKEHNLNRRRKVSVPELGPMTTVQEVAMDSPTIPGRPPLHERSISAPGAHSWKHHHLAEYMAISRDQAPDERAELRTSSPKRCETEQPRQQPLSPKSLTPLVIPAPSTAVPRLSRQMSLNRLRSGSTPVEPALLSAKTDDSPRIRTPFTPLSAALTPKSAATSTMTTSTLPTPVSAPIEARSSPKPWERPANYAVVGTPKEVTSTPSAPPKTELPEPPQSAPLVGHRRNQSDTGSIMERGRPRKRTDILKRSGSKRSKSAERRAFEQLPKGWKASDAANMLSHQEVASLSKQALQQAARFEVLRKDDVDSLSRELRQLDERTEYLRRTYTSLRAGRRNLHTRICQYLRSPRTAKFSHDAILKQEEALAELDASIDDWVAKLEQAENRRTRVRQKLLEHVAAAATLSLAPVHGVSESLQLAMGVRPLNAGNISTPPRSPTKNAFSSHTHSSSPSPHRVVAQVPSTILEQPLFEETSTDGAAPTQEEAKAASIRRAETIRIYAANDVYALLADVEQAISKMSAGAELSPTKEESLSDSEKKELHRQHSHERLNGSPIKVTPTLPALTTDEKSGSSIVLPLTTAPPAAPATEEIFLTSAVFKPER</sequence>
<reference evidence="4" key="2">
    <citation type="submission" date="2023-05" db="EMBL/GenBank/DDBJ databases">
        <authorList>
            <consortium name="Lawrence Berkeley National Laboratory"/>
            <person name="Steindorff A."/>
            <person name="Hensen N."/>
            <person name="Bonometti L."/>
            <person name="Westerberg I."/>
            <person name="Brannstrom I.O."/>
            <person name="Guillou S."/>
            <person name="Cros-Aarteil S."/>
            <person name="Calhoun S."/>
            <person name="Haridas S."/>
            <person name="Kuo A."/>
            <person name="Mondo S."/>
            <person name="Pangilinan J."/>
            <person name="Riley R."/>
            <person name="Labutti K."/>
            <person name="Andreopoulos B."/>
            <person name="Lipzen A."/>
            <person name="Chen C."/>
            <person name="Yanf M."/>
            <person name="Daum C."/>
            <person name="Ng V."/>
            <person name="Clum A."/>
            <person name="Ohm R."/>
            <person name="Martin F."/>
            <person name="Silar P."/>
            <person name="Natvig D."/>
            <person name="Lalanne C."/>
            <person name="Gautier V."/>
            <person name="Ament-Velasquez S.L."/>
            <person name="Kruys A."/>
            <person name="Hutchinson M.I."/>
            <person name="Powell A.J."/>
            <person name="Barry K."/>
            <person name="Miller A.N."/>
            <person name="Grigoriev I.V."/>
            <person name="Debuchy R."/>
            <person name="Gladieux P."/>
            <person name="Thoren M.H."/>
            <person name="Johannesson H."/>
        </authorList>
    </citation>
    <scope>NUCLEOTIDE SEQUENCE</scope>
    <source>
        <strain evidence="4">PSN243</strain>
    </source>
</reference>
<feature type="compositionally biased region" description="Polar residues" evidence="2">
    <location>
        <begin position="558"/>
        <end position="572"/>
    </location>
</feature>
<evidence type="ECO:0000256" key="2">
    <source>
        <dbReference type="SAM" id="MobiDB-lite"/>
    </source>
</evidence>
<feature type="compositionally biased region" description="Low complexity" evidence="2">
    <location>
        <begin position="285"/>
        <end position="302"/>
    </location>
</feature>
<feature type="compositionally biased region" description="Polar residues" evidence="2">
    <location>
        <begin position="217"/>
        <end position="226"/>
    </location>
</feature>
<protein>
    <submittedName>
        <fullName evidence="4">Up-regulated during septation-domain-containing protein</fullName>
    </submittedName>
</protein>
<keyword evidence="1" id="KW-0175">Coiled coil</keyword>
<evidence type="ECO:0000259" key="3">
    <source>
        <dbReference type="Pfam" id="PF15456"/>
    </source>
</evidence>
<evidence type="ECO:0000256" key="1">
    <source>
        <dbReference type="SAM" id="Coils"/>
    </source>
</evidence>
<comment type="caution">
    <text evidence="4">The sequence shown here is derived from an EMBL/GenBank/DDBJ whole genome shotgun (WGS) entry which is preliminary data.</text>
</comment>
<feature type="region of interest" description="Disordered" evidence="2">
    <location>
        <begin position="196"/>
        <end position="239"/>
    </location>
</feature>
<feature type="region of interest" description="Disordered" evidence="2">
    <location>
        <begin position="557"/>
        <end position="586"/>
    </location>
</feature>
<dbReference type="AlphaFoldDB" id="A0AAV9GUG6"/>
<dbReference type="EMBL" id="MU865926">
    <property type="protein sequence ID" value="KAK4451907.1"/>
    <property type="molecule type" value="Genomic_DNA"/>
</dbReference>
<evidence type="ECO:0000313" key="4">
    <source>
        <dbReference type="EMBL" id="KAK4451907.1"/>
    </source>
</evidence>
<dbReference type="Proteomes" id="UP001321760">
    <property type="component" value="Unassembled WGS sequence"/>
</dbReference>
<dbReference type="Pfam" id="PF15456">
    <property type="entry name" value="Uds1"/>
    <property type="match status" value="1"/>
</dbReference>
<feature type="compositionally biased region" description="Low complexity" evidence="2">
    <location>
        <begin position="573"/>
        <end position="584"/>
    </location>
</feature>
<dbReference type="InterPro" id="IPR029191">
    <property type="entry name" value="Uds1"/>
</dbReference>
<accession>A0AAV9GUG6</accession>
<reference evidence="4" key="1">
    <citation type="journal article" date="2023" name="Mol. Phylogenet. Evol.">
        <title>Genome-scale phylogeny and comparative genomics of the fungal order Sordariales.</title>
        <authorList>
            <person name="Hensen N."/>
            <person name="Bonometti L."/>
            <person name="Westerberg I."/>
            <person name="Brannstrom I.O."/>
            <person name="Guillou S."/>
            <person name="Cros-Aarteil S."/>
            <person name="Calhoun S."/>
            <person name="Haridas S."/>
            <person name="Kuo A."/>
            <person name="Mondo S."/>
            <person name="Pangilinan J."/>
            <person name="Riley R."/>
            <person name="LaButti K."/>
            <person name="Andreopoulos B."/>
            <person name="Lipzen A."/>
            <person name="Chen C."/>
            <person name="Yan M."/>
            <person name="Daum C."/>
            <person name="Ng V."/>
            <person name="Clum A."/>
            <person name="Steindorff A."/>
            <person name="Ohm R.A."/>
            <person name="Martin F."/>
            <person name="Silar P."/>
            <person name="Natvig D.O."/>
            <person name="Lalanne C."/>
            <person name="Gautier V."/>
            <person name="Ament-Velasquez S.L."/>
            <person name="Kruys A."/>
            <person name="Hutchinson M.I."/>
            <person name="Powell A.J."/>
            <person name="Barry K."/>
            <person name="Miller A.N."/>
            <person name="Grigoriev I.V."/>
            <person name="Debuchy R."/>
            <person name="Gladieux P."/>
            <person name="Hiltunen Thoren M."/>
            <person name="Johannesson H."/>
        </authorList>
    </citation>
    <scope>NUCLEOTIDE SEQUENCE</scope>
    <source>
        <strain evidence="4">PSN243</strain>
    </source>
</reference>
<feature type="domain" description="Up-regulated during septation protein 1" evidence="3">
    <location>
        <begin position="416"/>
        <end position="534"/>
    </location>
</feature>
<name>A0AAV9GUG6_9PEZI</name>
<feature type="coiled-coil region" evidence="1">
    <location>
        <begin position="496"/>
        <end position="530"/>
    </location>
</feature>
<keyword evidence="5" id="KW-1185">Reference proteome</keyword>
<feature type="compositionally biased region" description="Basic and acidic residues" evidence="2">
    <location>
        <begin position="196"/>
        <end position="216"/>
    </location>
</feature>
<evidence type="ECO:0000313" key="5">
    <source>
        <dbReference type="Proteomes" id="UP001321760"/>
    </source>
</evidence>
<feature type="compositionally biased region" description="Basic and acidic residues" evidence="2">
    <location>
        <begin position="656"/>
        <end position="669"/>
    </location>
</feature>
<feature type="region of interest" description="Disordered" evidence="2">
    <location>
        <begin position="651"/>
        <end position="706"/>
    </location>
</feature>
<organism evidence="4 5">
    <name type="scientific">Podospora aff. communis PSN243</name>
    <dbReference type="NCBI Taxonomy" id="3040156"/>
    <lineage>
        <taxon>Eukaryota</taxon>
        <taxon>Fungi</taxon>
        <taxon>Dikarya</taxon>
        <taxon>Ascomycota</taxon>
        <taxon>Pezizomycotina</taxon>
        <taxon>Sordariomycetes</taxon>
        <taxon>Sordariomycetidae</taxon>
        <taxon>Sordariales</taxon>
        <taxon>Podosporaceae</taxon>
        <taxon>Podospora</taxon>
    </lineage>
</organism>
<feature type="region of interest" description="Disordered" evidence="2">
    <location>
        <begin position="251"/>
        <end position="397"/>
    </location>
</feature>
<gene>
    <name evidence="4" type="ORF">QBC34DRAFT_294578</name>
</gene>